<dbReference type="InterPro" id="IPR035965">
    <property type="entry name" value="PAS-like_dom_sf"/>
</dbReference>
<protein>
    <recommendedName>
        <fullName evidence="2">histidine kinase</fullName>
        <ecNumber evidence="2">2.7.13.3</ecNumber>
    </recommendedName>
</protein>
<dbReference type="InterPro" id="IPR000700">
    <property type="entry name" value="PAS-assoc_C"/>
</dbReference>
<keyword evidence="4" id="KW-0175">Coiled coil</keyword>
<evidence type="ECO:0000256" key="2">
    <source>
        <dbReference type="ARBA" id="ARBA00012438"/>
    </source>
</evidence>
<evidence type="ECO:0000313" key="8">
    <source>
        <dbReference type="EMBL" id="MDY7231058.1"/>
    </source>
</evidence>
<dbReference type="SUPFAM" id="SSF55785">
    <property type="entry name" value="PYP-like sensor domain (PAS domain)"/>
    <property type="match status" value="2"/>
</dbReference>
<feature type="domain" description="PAS" evidence="6">
    <location>
        <begin position="359"/>
        <end position="429"/>
    </location>
</feature>
<dbReference type="InterPro" id="IPR036890">
    <property type="entry name" value="HATPase_C_sf"/>
</dbReference>
<evidence type="ECO:0000313" key="9">
    <source>
        <dbReference type="Proteomes" id="UP001291309"/>
    </source>
</evidence>
<dbReference type="InterPro" id="IPR013656">
    <property type="entry name" value="PAS_4"/>
</dbReference>
<dbReference type="NCBIfam" id="TIGR00229">
    <property type="entry name" value="sensory_box"/>
    <property type="match status" value="2"/>
</dbReference>
<dbReference type="SMART" id="SM00065">
    <property type="entry name" value="GAF"/>
    <property type="match status" value="1"/>
</dbReference>
<dbReference type="PANTHER" id="PTHR43065">
    <property type="entry name" value="SENSOR HISTIDINE KINASE"/>
    <property type="match status" value="1"/>
</dbReference>
<dbReference type="SMART" id="SM00387">
    <property type="entry name" value="HATPase_c"/>
    <property type="match status" value="1"/>
</dbReference>
<feature type="coiled-coil region" evidence="4">
    <location>
        <begin position="164"/>
        <end position="208"/>
    </location>
</feature>
<dbReference type="InterPro" id="IPR029016">
    <property type="entry name" value="GAF-like_dom_sf"/>
</dbReference>
<dbReference type="RefSeq" id="WP_321549768.1">
    <property type="nucleotide sequence ID" value="NZ_JAXIVS010000013.1"/>
</dbReference>
<reference evidence="8 9" key="1">
    <citation type="submission" date="2023-12" db="EMBL/GenBank/DDBJ databases">
        <title>the genome sequence of Hyalangium sp. s54d21.</title>
        <authorList>
            <person name="Zhang X."/>
        </authorList>
    </citation>
    <scope>NUCLEOTIDE SEQUENCE [LARGE SCALE GENOMIC DNA]</scope>
    <source>
        <strain evidence="9">s54d21</strain>
    </source>
</reference>
<dbReference type="EMBL" id="JAXIVS010000013">
    <property type="protein sequence ID" value="MDY7231058.1"/>
    <property type="molecule type" value="Genomic_DNA"/>
</dbReference>
<dbReference type="SUPFAM" id="SSF55874">
    <property type="entry name" value="ATPase domain of HSP90 chaperone/DNA topoisomerase II/histidine kinase"/>
    <property type="match status" value="1"/>
</dbReference>
<dbReference type="PROSITE" id="PS50112">
    <property type="entry name" value="PAS"/>
    <property type="match status" value="1"/>
</dbReference>
<feature type="domain" description="PAC" evidence="7">
    <location>
        <begin position="288"/>
        <end position="340"/>
    </location>
</feature>
<evidence type="ECO:0000256" key="1">
    <source>
        <dbReference type="ARBA" id="ARBA00000085"/>
    </source>
</evidence>
<dbReference type="InterPro" id="IPR000014">
    <property type="entry name" value="PAS"/>
</dbReference>
<dbReference type="InterPro" id="IPR005467">
    <property type="entry name" value="His_kinase_dom"/>
</dbReference>
<dbReference type="SUPFAM" id="SSF55781">
    <property type="entry name" value="GAF domain-like"/>
    <property type="match status" value="1"/>
</dbReference>
<dbReference type="CDD" id="cd00130">
    <property type="entry name" value="PAS"/>
    <property type="match status" value="2"/>
</dbReference>
<evidence type="ECO:0000259" key="6">
    <source>
        <dbReference type="PROSITE" id="PS50112"/>
    </source>
</evidence>
<keyword evidence="3" id="KW-0597">Phosphoprotein</keyword>
<dbReference type="SMART" id="SM00091">
    <property type="entry name" value="PAS"/>
    <property type="match status" value="2"/>
</dbReference>
<proteinExistence type="predicted"/>
<dbReference type="CDD" id="cd00082">
    <property type="entry name" value="HisKA"/>
    <property type="match status" value="1"/>
</dbReference>
<dbReference type="PANTHER" id="PTHR43065:SF50">
    <property type="entry name" value="HISTIDINE KINASE"/>
    <property type="match status" value="1"/>
</dbReference>
<dbReference type="PROSITE" id="PS50109">
    <property type="entry name" value="HIS_KIN"/>
    <property type="match status" value="1"/>
</dbReference>
<dbReference type="Gene3D" id="1.10.287.130">
    <property type="match status" value="1"/>
</dbReference>
<dbReference type="PRINTS" id="PR00344">
    <property type="entry name" value="BCTRLSENSOR"/>
</dbReference>
<dbReference type="EC" id="2.7.13.3" evidence="2"/>
<feature type="domain" description="Histidine kinase" evidence="5">
    <location>
        <begin position="495"/>
        <end position="726"/>
    </location>
</feature>
<gene>
    <name evidence="8" type="ORF">SYV04_32015</name>
</gene>
<dbReference type="PROSITE" id="PS50113">
    <property type="entry name" value="PAC"/>
    <property type="match status" value="1"/>
</dbReference>
<dbReference type="Gene3D" id="3.30.565.10">
    <property type="entry name" value="Histidine kinase-like ATPase, C-terminal domain"/>
    <property type="match status" value="1"/>
</dbReference>
<dbReference type="InterPro" id="IPR003594">
    <property type="entry name" value="HATPase_dom"/>
</dbReference>
<comment type="catalytic activity">
    <reaction evidence="1">
        <text>ATP + protein L-histidine = ADP + protein N-phospho-L-histidine.</text>
        <dbReference type="EC" id="2.7.13.3"/>
    </reaction>
</comment>
<dbReference type="Gene3D" id="3.30.450.40">
    <property type="match status" value="1"/>
</dbReference>
<dbReference type="InterPro" id="IPR003661">
    <property type="entry name" value="HisK_dim/P_dom"/>
</dbReference>
<dbReference type="Pfam" id="PF08448">
    <property type="entry name" value="PAS_4"/>
    <property type="match status" value="2"/>
</dbReference>
<sequence length="726" mass="81038">MLQSRLQSSAPDFGEEQRLQSLYRYGLLEGPPEPEYDAIVRLAAELCKVPITLMSLVDREHLWVKASLGLTSSTTRLDRASSFSTYVIQQDGPFIVADALEDPRFRDNPRVRGAPFVRFCAGVPLHADNGARIGALCIFDRTPRHLDDGQLHVLEHLGRQIETHLRLRLQLQQAQERNAELEEARSRLDALNQDLQAEILERRRVERELRSQREILTNVLTHIPHSVFWKNREGIFLGCNDAFAHQLGRASPEEIVGRTELELGLPPVQIKAYRQDDLQVMDSGMPKLGIEEPIRTAQGTDHWLLTSKVPLWDPEGQVWAVLGIFADITERRVQENVLHHALREVERHAARLEFQVYEARGRIRRLMEASLDAVFVLDEAGRVLELNPVAEQLVGMPGSQLLGMPFHTLAPSCEQAALERALGELLTRGTLRLEDQGLRSATGARTAVQIIGSIQDAGDSRNLLLVAHDLTERRRLEQQGIQNDRLMAMGVLAAGIAHEINNPTAYVLSNLDFLRARWDELEQHLCTQPALPPALVGGLSEARQLIADCLDGASRIQDIVRGMRYLSHQGHDEEPTLLDIHANLDAALHLAQGELKRTAQLEKAYAEDLPLVLGSEGRLSQVFLNLIINAVHAMRPGSARDHRLRVHTRREGERVRVDISDTGHGIPPDVLPRIFDPFFTTKPVGVGSGLGLSISHAIVQKMGGEMRVESQVGRGTTFSLLLPSHS</sequence>
<dbReference type="Pfam" id="PF02518">
    <property type="entry name" value="HATPase_c"/>
    <property type="match status" value="1"/>
</dbReference>
<dbReference type="InterPro" id="IPR003018">
    <property type="entry name" value="GAF"/>
</dbReference>
<keyword evidence="9" id="KW-1185">Reference proteome</keyword>
<dbReference type="Proteomes" id="UP001291309">
    <property type="component" value="Unassembled WGS sequence"/>
</dbReference>
<evidence type="ECO:0000259" key="7">
    <source>
        <dbReference type="PROSITE" id="PS50113"/>
    </source>
</evidence>
<evidence type="ECO:0000259" key="5">
    <source>
        <dbReference type="PROSITE" id="PS50109"/>
    </source>
</evidence>
<comment type="caution">
    <text evidence="8">The sequence shown here is derived from an EMBL/GenBank/DDBJ whole genome shotgun (WGS) entry which is preliminary data.</text>
</comment>
<evidence type="ECO:0000256" key="3">
    <source>
        <dbReference type="ARBA" id="ARBA00022553"/>
    </source>
</evidence>
<dbReference type="Pfam" id="PF01590">
    <property type="entry name" value="GAF"/>
    <property type="match status" value="1"/>
</dbReference>
<dbReference type="InterPro" id="IPR004358">
    <property type="entry name" value="Sig_transdc_His_kin-like_C"/>
</dbReference>
<organism evidence="8 9">
    <name type="scientific">Hyalangium rubrum</name>
    <dbReference type="NCBI Taxonomy" id="3103134"/>
    <lineage>
        <taxon>Bacteria</taxon>
        <taxon>Pseudomonadati</taxon>
        <taxon>Myxococcota</taxon>
        <taxon>Myxococcia</taxon>
        <taxon>Myxococcales</taxon>
        <taxon>Cystobacterineae</taxon>
        <taxon>Archangiaceae</taxon>
        <taxon>Hyalangium</taxon>
    </lineage>
</organism>
<name>A0ABU5HE24_9BACT</name>
<dbReference type="Gene3D" id="3.30.450.20">
    <property type="entry name" value="PAS domain"/>
    <property type="match status" value="2"/>
</dbReference>
<accession>A0ABU5HE24</accession>
<evidence type="ECO:0000256" key="4">
    <source>
        <dbReference type="SAM" id="Coils"/>
    </source>
</evidence>